<proteinExistence type="predicted"/>
<organism evidence="2 3">
    <name type="scientific">Demequina litorisediminis</name>
    <dbReference type="NCBI Taxonomy" id="1849022"/>
    <lineage>
        <taxon>Bacteria</taxon>
        <taxon>Bacillati</taxon>
        <taxon>Actinomycetota</taxon>
        <taxon>Actinomycetes</taxon>
        <taxon>Micrococcales</taxon>
        <taxon>Demequinaceae</taxon>
        <taxon>Demequina</taxon>
    </lineage>
</organism>
<accession>A0ABQ6IGH7</accession>
<dbReference type="InterPro" id="IPR011116">
    <property type="entry name" value="SecA_Wing/Scaffold"/>
</dbReference>
<protein>
    <recommendedName>
        <fullName evidence="1">SecA Wing/Scaffold domain-containing protein</fullName>
    </recommendedName>
</protein>
<gene>
    <name evidence="2" type="ORF">GCM10025876_27350</name>
</gene>
<keyword evidence="3" id="KW-1185">Reference proteome</keyword>
<feature type="domain" description="SecA Wing/Scaffold" evidence="1">
    <location>
        <begin position="23"/>
        <end position="59"/>
    </location>
</feature>
<dbReference type="EMBL" id="BSUN01000001">
    <property type="protein sequence ID" value="GMA36531.1"/>
    <property type="molecule type" value="Genomic_DNA"/>
</dbReference>
<dbReference type="SUPFAM" id="SSF81886">
    <property type="entry name" value="Helical scaffold and wing domains of SecA"/>
    <property type="match status" value="1"/>
</dbReference>
<comment type="caution">
    <text evidence="2">The sequence shown here is derived from an EMBL/GenBank/DDBJ whole genome shotgun (WGS) entry which is preliminary data.</text>
</comment>
<reference evidence="3" key="1">
    <citation type="journal article" date="2019" name="Int. J. Syst. Evol. Microbiol.">
        <title>The Global Catalogue of Microorganisms (GCM) 10K type strain sequencing project: providing services to taxonomists for standard genome sequencing and annotation.</title>
        <authorList>
            <consortium name="The Broad Institute Genomics Platform"/>
            <consortium name="The Broad Institute Genome Sequencing Center for Infectious Disease"/>
            <person name="Wu L."/>
            <person name="Ma J."/>
        </authorList>
    </citation>
    <scope>NUCLEOTIDE SEQUENCE [LARGE SCALE GENOMIC DNA]</scope>
    <source>
        <strain evidence="3">NBRC 112299</strain>
    </source>
</reference>
<dbReference type="Proteomes" id="UP001157125">
    <property type="component" value="Unassembled WGS sequence"/>
</dbReference>
<dbReference type="Pfam" id="PF07516">
    <property type="entry name" value="SecA_SW"/>
    <property type="match status" value="1"/>
</dbReference>
<sequence>MRMFQSGMAATMMNSSAIPDDMPIESKVLTRGVRSAQAQIEGRNAEIRRNILKYDDVMSLAAHRAVRPSPRGALWRGLLRRGQHLHR</sequence>
<evidence type="ECO:0000259" key="1">
    <source>
        <dbReference type="Pfam" id="PF07516"/>
    </source>
</evidence>
<evidence type="ECO:0000313" key="2">
    <source>
        <dbReference type="EMBL" id="GMA36531.1"/>
    </source>
</evidence>
<dbReference type="Gene3D" id="1.10.3060.10">
    <property type="entry name" value="Helical scaffold and wing domains of SecA"/>
    <property type="match status" value="1"/>
</dbReference>
<name>A0ABQ6IGH7_9MICO</name>
<dbReference type="InterPro" id="IPR036266">
    <property type="entry name" value="SecA_Wing/Scaffold_sf"/>
</dbReference>
<evidence type="ECO:0000313" key="3">
    <source>
        <dbReference type="Proteomes" id="UP001157125"/>
    </source>
</evidence>